<gene>
    <name evidence="13" type="ORF">LshimejAT787_1301980</name>
</gene>
<dbReference type="InterPro" id="IPR001849">
    <property type="entry name" value="PH_domain"/>
</dbReference>
<dbReference type="PROSITE" id="PS50010">
    <property type="entry name" value="DH_2"/>
    <property type="match status" value="1"/>
</dbReference>
<dbReference type="InterPro" id="IPR013083">
    <property type="entry name" value="Znf_RING/FYVE/PHD"/>
</dbReference>
<evidence type="ECO:0000259" key="12">
    <source>
        <dbReference type="PROSITE" id="PS50178"/>
    </source>
</evidence>
<feature type="region of interest" description="Disordered" evidence="9">
    <location>
        <begin position="975"/>
        <end position="1002"/>
    </location>
</feature>
<evidence type="ECO:0000256" key="2">
    <source>
        <dbReference type="ARBA" id="ARBA00022490"/>
    </source>
</evidence>
<comment type="caution">
    <text evidence="13">The sequence shown here is derived from an EMBL/GenBank/DDBJ whole genome shotgun (WGS) entry which is preliminary data.</text>
</comment>
<dbReference type="CDD" id="cd00160">
    <property type="entry name" value="RhoGEF"/>
    <property type="match status" value="1"/>
</dbReference>
<evidence type="ECO:0000256" key="5">
    <source>
        <dbReference type="ARBA" id="ARBA00022771"/>
    </source>
</evidence>
<dbReference type="OrthoDB" id="660555at2759"/>
<evidence type="ECO:0000256" key="7">
    <source>
        <dbReference type="ARBA" id="ARBA00023212"/>
    </source>
</evidence>
<evidence type="ECO:0000256" key="1">
    <source>
        <dbReference type="ARBA" id="ARBA00004245"/>
    </source>
</evidence>
<feature type="compositionally biased region" description="Basic and acidic residues" evidence="9">
    <location>
        <begin position="494"/>
        <end position="508"/>
    </location>
</feature>
<dbReference type="SMART" id="SM00064">
    <property type="entry name" value="FYVE"/>
    <property type="match status" value="1"/>
</dbReference>
<dbReference type="GO" id="GO:0008270">
    <property type="term" value="F:zinc ion binding"/>
    <property type="evidence" value="ECO:0007669"/>
    <property type="project" value="UniProtKB-KW"/>
</dbReference>
<dbReference type="Proteomes" id="UP001063166">
    <property type="component" value="Unassembled WGS sequence"/>
</dbReference>
<feature type="region of interest" description="Disordered" evidence="9">
    <location>
        <begin position="458"/>
        <end position="545"/>
    </location>
</feature>
<keyword evidence="5 8" id="KW-0863">Zinc-finger</keyword>
<dbReference type="EMBL" id="BRPK01000013">
    <property type="protein sequence ID" value="GLB43297.1"/>
    <property type="molecule type" value="Genomic_DNA"/>
</dbReference>
<dbReference type="PROSITE" id="PS50178">
    <property type="entry name" value="ZF_FYVE"/>
    <property type="match status" value="1"/>
</dbReference>
<feature type="region of interest" description="Disordered" evidence="9">
    <location>
        <begin position="101"/>
        <end position="151"/>
    </location>
</feature>
<evidence type="ECO:0000256" key="6">
    <source>
        <dbReference type="ARBA" id="ARBA00022833"/>
    </source>
</evidence>
<proteinExistence type="predicted"/>
<reference evidence="13" key="1">
    <citation type="submission" date="2022-07" db="EMBL/GenBank/DDBJ databases">
        <title>The genome of Lyophyllum shimeji provides insight into the initial evolution of ectomycorrhizal fungal genome.</title>
        <authorList>
            <person name="Kobayashi Y."/>
            <person name="Shibata T."/>
            <person name="Hirakawa H."/>
            <person name="Shigenobu S."/>
            <person name="Nishiyama T."/>
            <person name="Yamada A."/>
            <person name="Hasebe M."/>
            <person name="Kawaguchi M."/>
        </authorList>
    </citation>
    <scope>NUCLEOTIDE SEQUENCE</scope>
    <source>
        <strain evidence="13">AT787</strain>
    </source>
</reference>
<dbReference type="PANTHER" id="PTHR12673:SF159">
    <property type="entry name" value="LD03170P"/>
    <property type="match status" value="1"/>
</dbReference>
<evidence type="ECO:0000259" key="10">
    <source>
        <dbReference type="PROSITE" id="PS50003"/>
    </source>
</evidence>
<dbReference type="Gene3D" id="1.20.900.10">
    <property type="entry name" value="Dbl homology (DH) domain"/>
    <property type="match status" value="1"/>
</dbReference>
<comment type="subcellular location">
    <subcellularLocation>
        <location evidence="1">Cytoplasm</location>
        <location evidence="1">Cytoskeleton</location>
    </subcellularLocation>
</comment>
<feature type="compositionally biased region" description="Basic and acidic residues" evidence="9">
    <location>
        <begin position="142"/>
        <end position="151"/>
    </location>
</feature>
<dbReference type="PROSITE" id="PS50003">
    <property type="entry name" value="PH_DOMAIN"/>
    <property type="match status" value="1"/>
</dbReference>
<dbReference type="PANTHER" id="PTHR12673">
    <property type="entry name" value="FACIOGENITAL DYSPLASIA PROTEIN"/>
    <property type="match status" value="1"/>
</dbReference>
<dbReference type="InterPro" id="IPR011011">
    <property type="entry name" value="Znf_FYVE_PHD"/>
</dbReference>
<feature type="compositionally biased region" description="Basic residues" evidence="9">
    <location>
        <begin position="521"/>
        <end position="531"/>
    </location>
</feature>
<dbReference type="InterPro" id="IPR000219">
    <property type="entry name" value="DH_dom"/>
</dbReference>
<evidence type="ECO:0000256" key="3">
    <source>
        <dbReference type="ARBA" id="ARBA00022658"/>
    </source>
</evidence>
<dbReference type="SUPFAM" id="SSF50729">
    <property type="entry name" value="PH domain-like"/>
    <property type="match status" value="1"/>
</dbReference>
<evidence type="ECO:0000313" key="14">
    <source>
        <dbReference type="Proteomes" id="UP001063166"/>
    </source>
</evidence>
<feature type="domain" description="DH" evidence="11">
    <location>
        <begin position="155"/>
        <end position="366"/>
    </location>
</feature>
<protein>
    <submittedName>
        <fullName evidence="13">RhoGEF domain containing protein</fullName>
    </submittedName>
</protein>
<evidence type="ECO:0000256" key="4">
    <source>
        <dbReference type="ARBA" id="ARBA00022723"/>
    </source>
</evidence>
<evidence type="ECO:0000256" key="9">
    <source>
        <dbReference type="SAM" id="MobiDB-lite"/>
    </source>
</evidence>
<feature type="compositionally biased region" description="Basic and acidic residues" evidence="9">
    <location>
        <begin position="858"/>
        <end position="872"/>
    </location>
</feature>
<feature type="domain" description="PH" evidence="10">
    <location>
        <begin position="396"/>
        <end position="607"/>
    </location>
</feature>
<dbReference type="InterPro" id="IPR011993">
    <property type="entry name" value="PH-like_dom_sf"/>
</dbReference>
<sequence length="1029" mass="113082">MTQTRSSPSCTTTPYPADTLNLLYIRGPKYSRLLWISLPVRADFALYTHVEPGVTLLSKYGFSEQRPSFDRELSGVGTLLEAAPTKLHRESMISVASFDSLPEDERQPGRSIPAVIRNVHPPKSGVSRATAAESPRRKKRRDLPVKPVDEARESKRRKVIEEFYETERAYVDGLELIYSHFLTPIIASLDTPTPLLDRSSLTAVFSNFIDIWNLHRSFFSSLSTLLSKADIPSSASTNHDSHEPPPPLSPILLSHFPYLSLYNPFVTAFPSTIAALTDLITPPSATNVNPQYNPAFAAFLSTQEKDSRCGKLKLRDWLLTIVQRCPRYLLLLKDLIGCTDPEDSEHAQLTAVHTLVSKITLSLNTSLHTHAQTLALLALQRATPNLPFQLIEPGRTLLKRGPLLQVERSSHPREREFLLFSDCLVWLASEEAESLWKGDWGISKAGWGAGYIGDGGGTGGPVHSAASSPSGRPQMLRSRSKSEAELSQMVVRSGDGRGADAEAEKEAESPPPSTPSTPSRHVARNAARKSYHPPANFKRNASSGGDERWVYKGRAELVDLEVVVTPPREEGEERRFEVMSPEGSFVLYSGTEEERDEWCTAIRQAKAQLLVSLNVTHPDSTLTSSSSTNHLRRSLQALPFPPADERIATVRETKNDVKSKAKGKKNTEPVERRRKVEHWVPAIWIPDEKTGGCMRCGRSFGWRRRRHHCRLCGRCVCASCSGRTFFISDSNAKDDSSKPARACDACYETVFPLLDPLSDSTSDGTATIHRKNIDTLASLNNLPSWLSMPSLPVSISTTPQALMAIDREPSSPSGGRFHDLPVPELDLGRGAGRMKVVKAAQNAARPRSYHQLLEDFEQNEHEHTRFDVRDVPLEENDDEEDDDGEDDDERRRKPSYASSNGNDHGQTSLPASPRRENTARRHKRFSLPAVALQPTSVTARTSMVFGETDVGAAGNAGGGGGSRMKVNKRFSLVLGGGGSSASSGMRSQTEAVAKSGKAVHGPAISATKAELGKGIAAVKLTELLGRKKE</sequence>
<dbReference type="SMART" id="SM00233">
    <property type="entry name" value="PH"/>
    <property type="match status" value="1"/>
</dbReference>
<dbReference type="Gene3D" id="2.30.29.30">
    <property type="entry name" value="Pleckstrin-homology domain (PH domain)/Phosphotyrosine-binding domain (PTB)"/>
    <property type="match status" value="1"/>
</dbReference>
<dbReference type="Pfam" id="PF01363">
    <property type="entry name" value="FYVE"/>
    <property type="match status" value="1"/>
</dbReference>
<keyword evidence="3" id="KW-0344">Guanine-nucleotide releasing factor</keyword>
<dbReference type="InterPro" id="IPR035899">
    <property type="entry name" value="DBL_dom_sf"/>
</dbReference>
<dbReference type="Gene3D" id="3.30.40.10">
    <property type="entry name" value="Zinc/RING finger domain, C3HC4 (zinc finger)"/>
    <property type="match status" value="1"/>
</dbReference>
<dbReference type="SUPFAM" id="SSF57903">
    <property type="entry name" value="FYVE/PHD zinc finger"/>
    <property type="match status" value="1"/>
</dbReference>
<evidence type="ECO:0000313" key="13">
    <source>
        <dbReference type="EMBL" id="GLB43297.1"/>
    </source>
</evidence>
<feature type="region of interest" description="Disordered" evidence="9">
    <location>
        <begin position="856"/>
        <end position="931"/>
    </location>
</feature>
<evidence type="ECO:0000256" key="8">
    <source>
        <dbReference type="PROSITE-ProRule" id="PRU00091"/>
    </source>
</evidence>
<keyword evidence="2" id="KW-0963">Cytoplasm</keyword>
<evidence type="ECO:0000259" key="11">
    <source>
        <dbReference type="PROSITE" id="PS50010"/>
    </source>
</evidence>
<feature type="compositionally biased region" description="Polar residues" evidence="9">
    <location>
        <begin position="896"/>
        <end position="910"/>
    </location>
</feature>
<dbReference type="AlphaFoldDB" id="A0A9P3PUS3"/>
<dbReference type="SMART" id="SM00325">
    <property type="entry name" value="RhoGEF"/>
    <property type="match status" value="1"/>
</dbReference>
<dbReference type="InterPro" id="IPR051092">
    <property type="entry name" value="FYVE_RhoGEF_PH"/>
</dbReference>
<keyword evidence="6" id="KW-0862">Zinc</keyword>
<dbReference type="InterPro" id="IPR000306">
    <property type="entry name" value="Znf_FYVE"/>
</dbReference>
<dbReference type="GO" id="GO:0005856">
    <property type="term" value="C:cytoskeleton"/>
    <property type="evidence" value="ECO:0007669"/>
    <property type="project" value="UniProtKB-SubCell"/>
</dbReference>
<dbReference type="GO" id="GO:0005737">
    <property type="term" value="C:cytoplasm"/>
    <property type="evidence" value="ECO:0007669"/>
    <property type="project" value="TreeGrafter"/>
</dbReference>
<feature type="domain" description="FYVE-type" evidence="12">
    <location>
        <begin position="687"/>
        <end position="751"/>
    </location>
</feature>
<keyword evidence="7" id="KW-0206">Cytoskeleton</keyword>
<dbReference type="GO" id="GO:0005085">
    <property type="term" value="F:guanyl-nucleotide exchange factor activity"/>
    <property type="evidence" value="ECO:0007669"/>
    <property type="project" value="UniProtKB-KW"/>
</dbReference>
<keyword evidence="4" id="KW-0479">Metal-binding</keyword>
<keyword evidence="14" id="KW-1185">Reference proteome</keyword>
<dbReference type="Pfam" id="PF00621">
    <property type="entry name" value="RhoGEF"/>
    <property type="match status" value="1"/>
</dbReference>
<name>A0A9P3PUS3_LYOSH</name>
<feature type="compositionally biased region" description="Acidic residues" evidence="9">
    <location>
        <begin position="873"/>
        <end position="888"/>
    </location>
</feature>
<organism evidence="13 14">
    <name type="scientific">Lyophyllum shimeji</name>
    <name type="common">Hon-shimeji</name>
    <name type="synonym">Tricholoma shimeji</name>
    <dbReference type="NCBI Taxonomy" id="47721"/>
    <lineage>
        <taxon>Eukaryota</taxon>
        <taxon>Fungi</taxon>
        <taxon>Dikarya</taxon>
        <taxon>Basidiomycota</taxon>
        <taxon>Agaricomycotina</taxon>
        <taxon>Agaricomycetes</taxon>
        <taxon>Agaricomycetidae</taxon>
        <taxon>Agaricales</taxon>
        <taxon>Tricholomatineae</taxon>
        <taxon>Lyophyllaceae</taxon>
        <taxon>Lyophyllum</taxon>
    </lineage>
</organism>
<dbReference type="SUPFAM" id="SSF48065">
    <property type="entry name" value="DBL homology domain (DH-domain)"/>
    <property type="match status" value="1"/>
</dbReference>
<dbReference type="InterPro" id="IPR017455">
    <property type="entry name" value="Znf_FYVE-rel"/>
</dbReference>
<accession>A0A9P3PUS3</accession>